<dbReference type="EMBL" id="SNXZ01000008">
    <property type="protein sequence ID" value="TDP92204.1"/>
    <property type="molecule type" value="Genomic_DNA"/>
</dbReference>
<keyword evidence="3" id="KW-0808">Transferase</keyword>
<dbReference type="GO" id="GO:0016407">
    <property type="term" value="F:acetyltransferase activity"/>
    <property type="evidence" value="ECO:0007669"/>
    <property type="project" value="InterPro"/>
</dbReference>
<dbReference type="Gene3D" id="3.30.2140.10">
    <property type="entry name" value="Arylamine N-acetyltransferase"/>
    <property type="match status" value="1"/>
</dbReference>
<dbReference type="Proteomes" id="UP000295444">
    <property type="component" value="Unassembled WGS sequence"/>
</dbReference>
<accession>A0A4R6RZ68</accession>
<proteinExistence type="inferred from homology"/>
<dbReference type="SUPFAM" id="SSF54001">
    <property type="entry name" value="Cysteine proteinases"/>
    <property type="match status" value="1"/>
</dbReference>
<evidence type="ECO:0000313" key="3">
    <source>
        <dbReference type="EMBL" id="TDP92204.1"/>
    </source>
</evidence>
<comment type="similarity">
    <text evidence="1 2">Belongs to the arylamine N-acetyltransferase family.</text>
</comment>
<protein>
    <submittedName>
        <fullName evidence="3">N-hydroxyarylamine O-acetyltransferase</fullName>
    </submittedName>
</protein>
<dbReference type="InterPro" id="IPR038765">
    <property type="entry name" value="Papain-like_cys_pep_sf"/>
</dbReference>
<dbReference type="RefSeq" id="WP_133853734.1">
    <property type="nucleotide sequence ID" value="NZ_SNXZ01000008.1"/>
</dbReference>
<dbReference type="PANTHER" id="PTHR11786:SF0">
    <property type="entry name" value="ARYLAMINE N-ACETYLTRANSFERASE 4-RELATED"/>
    <property type="match status" value="1"/>
</dbReference>
<dbReference type="Pfam" id="PF00797">
    <property type="entry name" value="Acetyltransf_2"/>
    <property type="match status" value="1"/>
</dbReference>
<comment type="caution">
    <text evidence="3">The sequence shown here is derived from an EMBL/GenBank/DDBJ whole genome shotgun (WGS) entry which is preliminary data.</text>
</comment>
<organism evidence="3 4">
    <name type="scientific">Labedaea rhizosphaerae</name>
    <dbReference type="NCBI Taxonomy" id="598644"/>
    <lineage>
        <taxon>Bacteria</taxon>
        <taxon>Bacillati</taxon>
        <taxon>Actinomycetota</taxon>
        <taxon>Actinomycetes</taxon>
        <taxon>Pseudonocardiales</taxon>
        <taxon>Pseudonocardiaceae</taxon>
        <taxon>Labedaea</taxon>
    </lineage>
</organism>
<dbReference type="InterPro" id="IPR001447">
    <property type="entry name" value="Arylamine_N-AcTrfase"/>
</dbReference>
<dbReference type="AlphaFoldDB" id="A0A4R6RZ68"/>
<dbReference type="PRINTS" id="PR01543">
    <property type="entry name" value="ANATRNSFRASE"/>
</dbReference>
<name>A0A4R6RZ68_LABRH</name>
<evidence type="ECO:0000313" key="4">
    <source>
        <dbReference type="Proteomes" id="UP000295444"/>
    </source>
</evidence>
<gene>
    <name evidence="3" type="ORF">EV186_108417</name>
</gene>
<evidence type="ECO:0000256" key="1">
    <source>
        <dbReference type="ARBA" id="ARBA00006547"/>
    </source>
</evidence>
<dbReference type="PANTHER" id="PTHR11786">
    <property type="entry name" value="N-HYDROXYARYLAMINE O-ACETYLTRANSFERASE"/>
    <property type="match status" value="1"/>
</dbReference>
<sequence length="274" mass="30520">MSEWDVEGVELDAYFKRIGYDGPREATLPVLTALHRAHTGTIPFENLDILLGRPIEVDVPALQEKLVAKRRGGYCFEHNMLFSAVLATLGFEVRRLLGRVRMGHDEYWSRTHMVLVVTVDGREWLADTGFGGNGLREPIPFAEAESEQDGRKLSLVRHGDPQWILRVGRPAGWFDLYGFDEFPQHPIDVVVGNHYTSTSPRSPFTKRFVVERQQDGTCRTLAGRTLILTAPDGTVTEHPVPLDDIGTVLSTDYGIELSAEGLAAVRAAAERVGR</sequence>
<evidence type="ECO:0000256" key="2">
    <source>
        <dbReference type="RuleBase" id="RU003452"/>
    </source>
</evidence>
<dbReference type="Gene3D" id="2.40.128.150">
    <property type="entry name" value="Cysteine proteinases"/>
    <property type="match status" value="1"/>
</dbReference>
<reference evidence="3 4" key="1">
    <citation type="submission" date="2019-03" db="EMBL/GenBank/DDBJ databases">
        <title>Genomic Encyclopedia of Type Strains, Phase IV (KMG-IV): sequencing the most valuable type-strain genomes for metagenomic binning, comparative biology and taxonomic classification.</title>
        <authorList>
            <person name="Goeker M."/>
        </authorList>
    </citation>
    <scope>NUCLEOTIDE SEQUENCE [LARGE SCALE GENOMIC DNA]</scope>
    <source>
        <strain evidence="3 4">DSM 45361</strain>
    </source>
</reference>
<dbReference type="OrthoDB" id="7181050at2"/>
<keyword evidence="4" id="KW-1185">Reference proteome</keyword>